<dbReference type="SUPFAM" id="SSF50475">
    <property type="entry name" value="FMN-binding split barrel"/>
    <property type="match status" value="1"/>
</dbReference>
<sequence length="190" mass="21269">MNNKKNIGKKLGVYPTPVLLVGTKINDKVNWVTIAHIGITGMNETLLSVAKGHYSNKGMGIGKIVSLNVATESMIEVTDYIGLNSGHDVDKSKVLDYYYESYDTAPIAKDSPLAMEAKIIDIYETDTEYNYILEIENTYANEDVLDESGKIDFSKVKPLLFEMQGPSYMVAKKKIGIAWDIGKKYEKEKR</sequence>
<dbReference type="InterPro" id="IPR012349">
    <property type="entry name" value="Split_barrel_FMN-bd"/>
</dbReference>
<keyword evidence="6" id="KW-1185">Reference proteome</keyword>
<evidence type="ECO:0000256" key="1">
    <source>
        <dbReference type="ARBA" id="ARBA00001917"/>
    </source>
</evidence>
<protein>
    <submittedName>
        <fullName evidence="5">Flavin reductase (DIM6/NTAB) family NADH-FMN oxidoreductase RutF</fullName>
    </submittedName>
</protein>
<evidence type="ECO:0000256" key="2">
    <source>
        <dbReference type="ARBA" id="ARBA00022630"/>
    </source>
</evidence>
<dbReference type="Proteomes" id="UP001519306">
    <property type="component" value="Unassembled WGS sequence"/>
</dbReference>
<dbReference type="Pfam" id="PF01613">
    <property type="entry name" value="Flavin_Reduct"/>
    <property type="match status" value="1"/>
</dbReference>
<reference evidence="5 6" key="1">
    <citation type="submission" date="2021-03" db="EMBL/GenBank/DDBJ databases">
        <title>Genomic Encyclopedia of Type Strains, Phase IV (KMG-IV): sequencing the most valuable type-strain genomes for metagenomic binning, comparative biology and taxonomic classification.</title>
        <authorList>
            <person name="Goeker M."/>
        </authorList>
    </citation>
    <scope>NUCLEOTIDE SEQUENCE [LARGE SCALE GENOMIC DNA]</scope>
    <source>
        <strain evidence="5 6">DSM 27563</strain>
    </source>
</reference>
<organism evidence="5 6">
    <name type="scientific">Peptoniphilus stercorisuis</name>
    <dbReference type="NCBI Taxonomy" id="1436965"/>
    <lineage>
        <taxon>Bacteria</taxon>
        <taxon>Bacillati</taxon>
        <taxon>Bacillota</taxon>
        <taxon>Tissierellia</taxon>
        <taxon>Tissierellales</taxon>
        <taxon>Peptoniphilaceae</taxon>
        <taxon>Peptoniphilus</taxon>
    </lineage>
</organism>
<evidence type="ECO:0000313" key="6">
    <source>
        <dbReference type="Proteomes" id="UP001519306"/>
    </source>
</evidence>
<gene>
    <name evidence="5" type="ORF">J2Z71_001501</name>
</gene>
<dbReference type="PANTHER" id="PTHR43567">
    <property type="entry name" value="FLAVOREDOXIN-RELATED-RELATED"/>
    <property type="match status" value="1"/>
</dbReference>
<keyword evidence="2" id="KW-0285">Flavoprotein</keyword>
<dbReference type="SMART" id="SM00903">
    <property type="entry name" value="Flavin_Reduct"/>
    <property type="match status" value="1"/>
</dbReference>
<evidence type="ECO:0000259" key="4">
    <source>
        <dbReference type="SMART" id="SM00903"/>
    </source>
</evidence>
<feature type="domain" description="Flavin reductase like" evidence="4">
    <location>
        <begin position="11"/>
        <end position="154"/>
    </location>
</feature>
<dbReference type="InterPro" id="IPR052174">
    <property type="entry name" value="Flavoredoxin"/>
</dbReference>
<dbReference type="PANTHER" id="PTHR43567:SF1">
    <property type="entry name" value="FLAVOREDOXIN"/>
    <property type="match status" value="1"/>
</dbReference>
<dbReference type="RefSeq" id="WP_210061703.1">
    <property type="nucleotide sequence ID" value="NZ_JAGGLJ010000016.1"/>
</dbReference>
<comment type="caution">
    <text evidence="5">The sequence shown here is derived from an EMBL/GenBank/DDBJ whole genome shotgun (WGS) entry which is preliminary data.</text>
</comment>
<evidence type="ECO:0000313" key="5">
    <source>
        <dbReference type="EMBL" id="MBP2025949.1"/>
    </source>
</evidence>
<comment type="similarity">
    <text evidence="3">Belongs to the flavoredoxin family.</text>
</comment>
<dbReference type="EMBL" id="JAGGLJ010000016">
    <property type="protein sequence ID" value="MBP2025949.1"/>
    <property type="molecule type" value="Genomic_DNA"/>
</dbReference>
<accession>A0ABS4KDW3</accession>
<evidence type="ECO:0000256" key="3">
    <source>
        <dbReference type="ARBA" id="ARBA00038054"/>
    </source>
</evidence>
<name>A0ABS4KDW3_9FIRM</name>
<comment type="cofactor">
    <cofactor evidence="1">
        <name>FMN</name>
        <dbReference type="ChEBI" id="CHEBI:58210"/>
    </cofactor>
</comment>
<proteinExistence type="inferred from homology"/>
<dbReference type="InterPro" id="IPR002563">
    <property type="entry name" value="Flavin_Rdtase-like_dom"/>
</dbReference>
<dbReference type="Gene3D" id="2.30.110.10">
    <property type="entry name" value="Electron Transport, Fmn-binding Protein, Chain A"/>
    <property type="match status" value="1"/>
</dbReference>